<evidence type="ECO:0000313" key="2">
    <source>
        <dbReference type="Proteomes" id="UP000515369"/>
    </source>
</evidence>
<reference evidence="1 2" key="1">
    <citation type="submission" date="2020-07" db="EMBL/GenBank/DDBJ databases">
        <title>Spirosoma foliorum sp. nov., isolated from the leaves on the Nejang mountain Korea, Republic of.</title>
        <authorList>
            <person name="Ho H."/>
            <person name="Lee Y.-J."/>
            <person name="Nurcahyanto D.-A."/>
            <person name="Kim S.-G."/>
        </authorList>
    </citation>
    <scope>NUCLEOTIDE SEQUENCE [LARGE SCALE GENOMIC DNA]</scope>
    <source>
        <strain evidence="1 2">PL0136</strain>
    </source>
</reference>
<dbReference type="Proteomes" id="UP000515369">
    <property type="component" value="Chromosome"/>
</dbReference>
<protein>
    <submittedName>
        <fullName evidence="1">Uncharacterized protein</fullName>
    </submittedName>
</protein>
<gene>
    <name evidence="1" type="ORF">H3H32_30965</name>
</gene>
<sequence length="119" mass="13549">MRPDLAGLPFETMLRLFRQNAVEDYAISYQDYLDQKLSKKPILHSLVKRAYAYDPDHSIGYYRLQYAIMEKRLELVEAQNIDLTGDHALLLADNIGLRDVAKQAVDIATNAVGPIARQN</sequence>
<evidence type="ECO:0000313" key="1">
    <source>
        <dbReference type="EMBL" id="QMW02296.1"/>
    </source>
</evidence>
<proteinExistence type="predicted"/>
<dbReference type="AlphaFoldDB" id="A0A7G5GTV4"/>
<organism evidence="1 2">
    <name type="scientific">Spirosoma foliorum</name>
    <dbReference type="NCBI Taxonomy" id="2710596"/>
    <lineage>
        <taxon>Bacteria</taxon>
        <taxon>Pseudomonadati</taxon>
        <taxon>Bacteroidota</taxon>
        <taxon>Cytophagia</taxon>
        <taxon>Cytophagales</taxon>
        <taxon>Cytophagaceae</taxon>
        <taxon>Spirosoma</taxon>
    </lineage>
</organism>
<dbReference type="RefSeq" id="WP_182459605.1">
    <property type="nucleotide sequence ID" value="NZ_CP059732.1"/>
</dbReference>
<dbReference type="KEGG" id="sfol:H3H32_30965"/>
<keyword evidence="2" id="KW-1185">Reference proteome</keyword>
<dbReference type="EMBL" id="CP059732">
    <property type="protein sequence ID" value="QMW02296.1"/>
    <property type="molecule type" value="Genomic_DNA"/>
</dbReference>
<accession>A0A7G5GTV4</accession>
<name>A0A7G5GTV4_9BACT</name>